<dbReference type="InterPro" id="IPR051188">
    <property type="entry name" value="PHD-type_Zinc_Finger"/>
</dbReference>
<dbReference type="PROSITE" id="PS51805">
    <property type="entry name" value="EPHD"/>
    <property type="match status" value="1"/>
</dbReference>
<dbReference type="PANTHER" id="PTHR12420:SF42">
    <property type="entry name" value="G2_M PHASE-SPECIFIC E3 UBIQUITIN-PROTEIN LIGASE"/>
    <property type="match status" value="1"/>
</dbReference>
<dbReference type="Gene3D" id="3.30.40.10">
    <property type="entry name" value="Zinc/RING finger domain, C3HC4 (zinc finger)"/>
    <property type="match status" value="2"/>
</dbReference>
<feature type="compositionally biased region" description="Low complexity" evidence="10">
    <location>
        <begin position="1066"/>
        <end position="1085"/>
    </location>
</feature>
<feature type="compositionally biased region" description="Polar residues" evidence="10">
    <location>
        <begin position="918"/>
        <end position="935"/>
    </location>
</feature>
<dbReference type="PROSITE" id="PS50089">
    <property type="entry name" value="ZF_RING_2"/>
    <property type="match status" value="1"/>
</dbReference>
<feature type="domain" description="RING-type" evidence="11">
    <location>
        <begin position="142"/>
        <end position="191"/>
    </location>
</feature>
<feature type="region of interest" description="Disordered" evidence="10">
    <location>
        <begin position="836"/>
        <end position="985"/>
    </location>
</feature>
<evidence type="ECO:0000256" key="5">
    <source>
        <dbReference type="ARBA" id="ARBA00022771"/>
    </source>
</evidence>
<feature type="region of interest" description="Disordered" evidence="10">
    <location>
        <begin position="1066"/>
        <end position="1114"/>
    </location>
</feature>
<feature type="region of interest" description="Disordered" evidence="10">
    <location>
        <begin position="1261"/>
        <end position="1310"/>
    </location>
</feature>
<evidence type="ECO:0000256" key="7">
    <source>
        <dbReference type="ARBA" id="ARBA00022833"/>
    </source>
</evidence>
<feature type="domain" description="PHD-type" evidence="12">
    <location>
        <begin position="8"/>
        <end position="123"/>
    </location>
</feature>
<comment type="pathway">
    <text evidence="2">Protein modification; protein ubiquitination.</text>
</comment>
<comment type="caution">
    <text evidence="13">The sequence shown here is derived from an EMBL/GenBank/DDBJ whole genome shotgun (WGS) entry which is preliminary data.</text>
</comment>
<keyword evidence="7" id="KW-0862">Zinc</keyword>
<feature type="region of interest" description="Disordered" evidence="10">
    <location>
        <begin position="736"/>
        <end position="783"/>
    </location>
</feature>
<feature type="region of interest" description="Disordered" evidence="10">
    <location>
        <begin position="415"/>
        <end position="472"/>
    </location>
</feature>
<feature type="compositionally biased region" description="Polar residues" evidence="10">
    <location>
        <begin position="421"/>
        <end position="451"/>
    </location>
</feature>
<sequence length="1310" mass="142723">MSPETNQQKICVFCNDPEDNEIKYGKIYQHNGIITHYYCLLLSSNMQQRGGDDDGILGFLPADINRELNRGKRLVCVFCKRKGATLGCVNKKCKRVFHLPCGLKNNTLHQFFDQFKSFCQSHRPKQHIDSTVLKSTPERTTCWICFDSASRQDVFKTLWAPCCKKNAWFHRDCVQQLALSAGYFFKCPLCNNKKEFQSAMQECGIFVPSQDASWELVPNAFQELLYRHNRCDAQECLCPQGRDYNSSTNSSWEMVLCRTCGSQGTHVRCTNLRWAKSWDCNDCVSILSKKFSETNTIINGTVTHDIDVSIDSDDEDSSSSVTKALELASINLKPGPRSAKLKQLHQTARQLPEPTTIQQLKSILDEQQAVQGSSDRQRNNSEEDEISILEVRKVTPQNSPEKILQAVKYPELSIEPRKSFPETSNQKQNDVSIFRSNDSQRLNSVPGTSVPGTAVPGTSVPETSVPGTSVSRTPVPGTFVPLASVPGTIVNGTFVPRTSVPGKVVPGTSVPGTSVLRTVVPETSIPRTSVPGTSVSGISVTRTWVPGPIVNGTSVPRTSIPGTIVNGTDVPRTIVPGTNSIQESSEGTARCRQDFLLNKSNQGSKSNKIIEDVIVVDSDDENDGTIAQPAEELASQSQIEAFNPEDGLMNIKILEVTSLAPEEFARVPDNSTNIVNDFEPVQNSETSFSTSESIISENSSGAFIKRKADSPSVLSTLVDRVNNVIDTNTRELMRASLPPKKPRYGPNISAPATTTDVNPTALTRPTTPTTPTTPTMPTTPSVSNFATGMTRIVPPSNYMQNHVVSYAGGISLANSAVIKFCDKQYILPLGPPNNAATMSSGENGQQIPSDGDAGSEPASEFNLPASATPAAPATVTVKPVPEAHSSSPPPPSSPPATSTSTAARVTARKTSALETRVHSQSTSAADPGALSSTEVLSRISGHAKGPAISSSQPGESGAARTRVTKTKKHNPTTNDQHNDDCSRSDRFGVKGQKILLRDLKFRMCSNNSLEITAYNNYRMNIDLDSAINSDNGQRLRSGRNNVCIVKPRSSRVRGPKSKRMKYENISSSINNNNNPDDNNLLTNDSASDRIKGDKSAESSTVVTPNSGSSSYNYHQTTDTAKENLKPINNDANLNGDFNGRKLRSSKCLGDIDHQNSDNINNNNDVENSEINFVNNEEITNENCQDLSSEIQDGGMSCHVSIDLNRIKSLIDAKPNLFIKKTQSFDKLFYLTEDQLNSKFNNGKLKRSCSCDSIFTPNQSQAISAPPVGGTAASGTVPGTVTDFGEKENLEVKKSRKRKRGRSFRNNGRVR</sequence>
<dbReference type="InterPro" id="IPR011011">
    <property type="entry name" value="Znf_FYVE_PHD"/>
</dbReference>
<evidence type="ECO:0000256" key="9">
    <source>
        <dbReference type="PROSITE-ProRule" id="PRU00175"/>
    </source>
</evidence>
<feature type="compositionally biased region" description="Polar residues" evidence="10">
    <location>
        <begin position="1097"/>
        <end position="1114"/>
    </location>
</feature>
<reference evidence="13 14" key="1">
    <citation type="journal article" date="2021" name="J. Hered.">
        <title>A chromosome-level genome assembly of the parasitoid wasp, Cotesia glomerata (Hymenoptera: Braconidae).</title>
        <authorList>
            <person name="Pinto B.J."/>
            <person name="Weis J.J."/>
            <person name="Gamble T."/>
            <person name="Ode P.J."/>
            <person name="Paul R."/>
            <person name="Zaspel J.M."/>
        </authorList>
    </citation>
    <scope>NUCLEOTIDE SEQUENCE [LARGE SCALE GENOMIC DNA]</scope>
    <source>
        <strain evidence="13">CgM1</strain>
    </source>
</reference>
<feature type="compositionally biased region" description="Basic and acidic residues" evidence="10">
    <location>
        <begin position="1086"/>
        <end position="1096"/>
    </location>
</feature>
<evidence type="ECO:0000313" key="13">
    <source>
        <dbReference type="EMBL" id="KAH0554586.1"/>
    </source>
</evidence>
<dbReference type="InterPro" id="IPR001841">
    <property type="entry name" value="Znf_RING"/>
</dbReference>
<evidence type="ECO:0000259" key="11">
    <source>
        <dbReference type="PROSITE" id="PS50089"/>
    </source>
</evidence>
<feature type="compositionally biased region" description="Polar residues" evidence="10">
    <location>
        <begin position="836"/>
        <end position="848"/>
    </location>
</feature>
<gene>
    <name evidence="13" type="ORF">KQX54_011670</name>
</gene>
<dbReference type="Pfam" id="PF13771">
    <property type="entry name" value="zf-HC5HC2H"/>
    <property type="match status" value="1"/>
</dbReference>
<feature type="compositionally biased region" description="Low complexity" evidence="10">
    <location>
        <begin position="895"/>
        <end position="912"/>
    </location>
</feature>
<keyword evidence="6" id="KW-0833">Ubl conjugation pathway</keyword>
<dbReference type="GO" id="GO:0005634">
    <property type="term" value="C:nucleus"/>
    <property type="evidence" value="ECO:0007669"/>
    <property type="project" value="UniProtKB-SubCell"/>
</dbReference>
<proteinExistence type="predicted"/>
<dbReference type="Proteomes" id="UP000826195">
    <property type="component" value="Unassembled WGS sequence"/>
</dbReference>
<keyword evidence="8" id="KW-0539">Nucleus</keyword>
<dbReference type="Pfam" id="PF26054">
    <property type="entry name" value="PHD_G2E3"/>
    <property type="match status" value="1"/>
</dbReference>
<dbReference type="PANTHER" id="PTHR12420">
    <property type="entry name" value="PHD FINGER PROTEIN"/>
    <property type="match status" value="1"/>
</dbReference>
<accession>A0AAV7IPR4</accession>
<name>A0AAV7IPR4_COTGL</name>
<evidence type="ECO:0000256" key="6">
    <source>
        <dbReference type="ARBA" id="ARBA00022786"/>
    </source>
</evidence>
<dbReference type="CDD" id="cd15669">
    <property type="entry name" value="ePHD_PHF7_G2E3_like"/>
    <property type="match status" value="1"/>
</dbReference>
<evidence type="ECO:0000256" key="10">
    <source>
        <dbReference type="SAM" id="MobiDB-lite"/>
    </source>
</evidence>
<evidence type="ECO:0000313" key="14">
    <source>
        <dbReference type="Proteomes" id="UP000826195"/>
    </source>
</evidence>
<dbReference type="EMBL" id="JAHXZJ010001119">
    <property type="protein sequence ID" value="KAH0554586.1"/>
    <property type="molecule type" value="Genomic_DNA"/>
</dbReference>
<evidence type="ECO:0008006" key="15">
    <source>
        <dbReference type="Google" id="ProtNLM"/>
    </source>
</evidence>
<dbReference type="CDD" id="cd15496">
    <property type="entry name" value="PHD_PHF7_G2E3_like"/>
    <property type="match status" value="1"/>
</dbReference>
<evidence type="ECO:0000256" key="2">
    <source>
        <dbReference type="ARBA" id="ARBA00004906"/>
    </source>
</evidence>
<evidence type="ECO:0000256" key="8">
    <source>
        <dbReference type="ARBA" id="ARBA00023242"/>
    </source>
</evidence>
<keyword evidence="14" id="KW-1185">Reference proteome</keyword>
<dbReference type="InterPro" id="IPR001965">
    <property type="entry name" value="Znf_PHD"/>
</dbReference>
<dbReference type="InterPro" id="IPR013083">
    <property type="entry name" value="Znf_RING/FYVE/PHD"/>
</dbReference>
<keyword evidence="3" id="KW-0808">Transferase</keyword>
<evidence type="ECO:0000256" key="1">
    <source>
        <dbReference type="ARBA" id="ARBA00004123"/>
    </source>
</evidence>
<feature type="compositionally biased region" description="Low complexity" evidence="10">
    <location>
        <begin position="864"/>
        <end position="886"/>
    </location>
</feature>
<evidence type="ECO:0000259" key="12">
    <source>
        <dbReference type="PROSITE" id="PS51805"/>
    </source>
</evidence>
<feature type="compositionally biased region" description="Low complexity" evidence="10">
    <location>
        <begin position="759"/>
        <end position="780"/>
    </location>
</feature>
<dbReference type="SMART" id="SM00249">
    <property type="entry name" value="PHD"/>
    <property type="match status" value="3"/>
</dbReference>
<evidence type="ECO:0000256" key="4">
    <source>
        <dbReference type="ARBA" id="ARBA00022723"/>
    </source>
</evidence>
<dbReference type="GO" id="GO:0008270">
    <property type="term" value="F:zinc ion binding"/>
    <property type="evidence" value="ECO:0007669"/>
    <property type="project" value="UniProtKB-KW"/>
</dbReference>
<feature type="compositionally biased region" description="Basic residues" evidence="10">
    <location>
        <begin position="1293"/>
        <end position="1310"/>
    </location>
</feature>
<protein>
    <recommendedName>
        <fullName evidence="15">G2/M phase-specific E3 ubiquitin-protein ligase</fullName>
    </recommendedName>
</protein>
<evidence type="ECO:0000256" key="3">
    <source>
        <dbReference type="ARBA" id="ARBA00022679"/>
    </source>
</evidence>
<feature type="compositionally biased region" description="Basic and acidic residues" evidence="10">
    <location>
        <begin position="976"/>
        <end position="985"/>
    </location>
</feature>
<comment type="subcellular location">
    <subcellularLocation>
        <location evidence="1">Nucleus</location>
    </subcellularLocation>
</comment>
<feature type="compositionally biased region" description="Basic and acidic residues" evidence="10">
    <location>
        <begin position="1283"/>
        <end position="1292"/>
    </location>
</feature>
<feature type="compositionally biased region" description="Polar residues" evidence="10">
    <location>
        <begin position="460"/>
        <end position="472"/>
    </location>
</feature>
<organism evidence="13 14">
    <name type="scientific">Cotesia glomerata</name>
    <name type="common">Lepidopteran parasitic wasp</name>
    <name type="synonym">Apanteles glomeratus</name>
    <dbReference type="NCBI Taxonomy" id="32391"/>
    <lineage>
        <taxon>Eukaryota</taxon>
        <taxon>Metazoa</taxon>
        <taxon>Ecdysozoa</taxon>
        <taxon>Arthropoda</taxon>
        <taxon>Hexapoda</taxon>
        <taxon>Insecta</taxon>
        <taxon>Pterygota</taxon>
        <taxon>Neoptera</taxon>
        <taxon>Endopterygota</taxon>
        <taxon>Hymenoptera</taxon>
        <taxon>Apocrita</taxon>
        <taxon>Ichneumonoidea</taxon>
        <taxon>Braconidae</taxon>
        <taxon>Microgastrinae</taxon>
        <taxon>Cotesia</taxon>
    </lineage>
</organism>
<dbReference type="InterPro" id="IPR059102">
    <property type="entry name" value="PHD_PHF7/G2E3-like"/>
</dbReference>
<dbReference type="SUPFAM" id="SSF57903">
    <property type="entry name" value="FYVE/PHD zinc finger"/>
    <property type="match status" value="1"/>
</dbReference>
<dbReference type="InterPro" id="IPR042013">
    <property type="entry name" value="PHF7/G2E3_ePHD"/>
</dbReference>
<dbReference type="InterPro" id="IPR034732">
    <property type="entry name" value="EPHD"/>
</dbReference>
<dbReference type="GO" id="GO:0016740">
    <property type="term" value="F:transferase activity"/>
    <property type="evidence" value="ECO:0007669"/>
    <property type="project" value="UniProtKB-KW"/>
</dbReference>
<keyword evidence="5 9" id="KW-0863">Zinc-finger</keyword>
<keyword evidence="4" id="KW-0479">Metal-binding</keyword>